<keyword evidence="4" id="KW-1185">Reference proteome</keyword>
<comment type="caution">
    <text evidence="1">The sequence shown here is derived from an EMBL/GenBank/DDBJ whole genome shotgun (WGS) entry which is preliminary data.</text>
</comment>
<evidence type="ECO:0000313" key="1">
    <source>
        <dbReference type="EMBL" id="MBV3383363.1"/>
    </source>
</evidence>
<dbReference type="AlphaFoldDB" id="A0AAW4MX30"/>
<accession>A0AAW4MX30</accession>
<protein>
    <submittedName>
        <fullName evidence="1">Metallophosphoesterase</fullName>
    </submittedName>
</protein>
<dbReference type="EMBL" id="JAHOEL010000067">
    <property type="protein sequence ID" value="MBV3393367.1"/>
    <property type="molecule type" value="Genomic_DNA"/>
</dbReference>
<name>A0AAW4MX30_9FIRM</name>
<evidence type="ECO:0000313" key="3">
    <source>
        <dbReference type="Proteomes" id="UP001196408"/>
    </source>
</evidence>
<reference evidence="1 4" key="1">
    <citation type="submission" date="2021-06" db="EMBL/GenBank/DDBJ databases">
        <title>Collection of gut derived symbiotic bacterial strains cultured from healthy donors.</title>
        <authorList>
            <person name="Lin H."/>
            <person name="Littmann E."/>
            <person name="Pamer E.G."/>
        </authorList>
    </citation>
    <scope>NUCLEOTIDE SEQUENCE</scope>
    <source>
        <strain evidence="2 4">MSK.21.70</strain>
        <strain evidence="1">MSK.21.82</strain>
    </source>
</reference>
<proteinExistence type="predicted"/>
<gene>
    <name evidence="1" type="ORF">KSV97_09090</name>
    <name evidence="2" type="ORF">KSW06_08920</name>
</gene>
<sequence>MIYITGDTHGNQFKWLEQIDPVLKEGDIIIVCGDFGIGFFQQKYSSEESFYDFISEQPYTVLFIDGNHENFNLLNSYQVESWNGGHVHKIRHNLIHLMRGEIYTIEGKTFFTFGGGYSIDQPLRKENVSWWPQEMPSKQEYENGLTHLEKVNNQVDYILTHTAPDETVYFLSTIKQFRIKGDVYQEFPLTSYLNNIQKKTAYTHWYFGHFHVDRELWRNQTALFNTIYECESHRIIKQWNTYEC</sequence>
<organism evidence="1 3">
    <name type="scientific">Catenibacterium mitsuokai</name>
    <dbReference type="NCBI Taxonomy" id="100886"/>
    <lineage>
        <taxon>Bacteria</taxon>
        <taxon>Bacillati</taxon>
        <taxon>Bacillota</taxon>
        <taxon>Erysipelotrichia</taxon>
        <taxon>Erysipelotrichales</taxon>
        <taxon>Coprobacillaceae</taxon>
        <taxon>Catenibacterium</taxon>
    </lineage>
</organism>
<evidence type="ECO:0000313" key="4">
    <source>
        <dbReference type="Proteomes" id="UP001197492"/>
    </source>
</evidence>
<dbReference type="Proteomes" id="UP001197492">
    <property type="component" value="Unassembled WGS sequence"/>
</dbReference>
<dbReference type="RefSeq" id="WP_217748071.1">
    <property type="nucleotide sequence ID" value="NZ_JAHOEB010000069.1"/>
</dbReference>
<dbReference type="Proteomes" id="UP001196408">
    <property type="component" value="Unassembled WGS sequence"/>
</dbReference>
<evidence type="ECO:0000313" key="2">
    <source>
        <dbReference type="EMBL" id="MBV3393367.1"/>
    </source>
</evidence>
<dbReference type="EMBL" id="JAHOEF010000069">
    <property type="protein sequence ID" value="MBV3383363.1"/>
    <property type="molecule type" value="Genomic_DNA"/>
</dbReference>